<feature type="compositionally biased region" description="Gly residues" evidence="1">
    <location>
        <begin position="83"/>
        <end position="95"/>
    </location>
</feature>
<proteinExistence type="predicted"/>
<feature type="region of interest" description="Disordered" evidence="1">
    <location>
        <begin position="15"/>
        <end position="105"/>
    </location>
</feature>
<feature type="compositionally biased region" description="Polar residues" evidence="1">
    <location>
        <begin position="49"/>
        <end position="62"/>
    </location>
</feature>
<organism evidence="2 3">
    <name type="scientific">Gossypium darwinii</name>
    <name type="common">Darwin's cotton</name>
    <name type="synonym">Gossypium barbadense var. darwinii</name>
    <dbReference type="NCBI Taxonomy" id="34276"/>
    <lineage>
        <taxon>Eukaryota</taxon>
        <taxon>Viridiplantae</taxon>
        <taxon>Streptophyta</taxon>
        <taxon>Embryophyta</taxon>
        <taxon>Tracheophyta</taxon>
        <taxon>Spermatophyta</taxon>
        <taxon>Magnoliopsida</taxon>
        <taxon>eudicotyledons</taxon>
        <taxon>Gunneridae</taxon>
        <taxon>Pentapetalae</taxon>
        <taxon>rosids</taxon>
        <taxon>malvids</taxon>
        <taxon>Malvales</taxon>
        <taxon>Malvaceae</taxon>
        <taxon>Malvoideae</taxon>
        <taxon>Gossypium</taxon>
    </lineage>
</organism>
<evidence type="ECO:0000313" key="3">
    <source>
        <dbReference type="Proteomes" id="UP000323506"/>
    </source>
</evidence>
<reference evidence="2 3" key="1">
    <citation type="submission" date="2019-06" db="EMBL/GenBank/DDBJ databases">
        <title>WGS assembly of Gossypium darwinii.</title>
        <authorList>
            <person name="Chen Z.J."/>
            <person name="Sreedasyam A."/>
            <person name="Ando A."/>
            <person name="Song Q."/>
            <person name="De L."/>
            <person name="Hulse-Kemp A."/>
            <person name="Ding M."/>
            <person name="Ye W."/>
            <person name="Kirkbride R."/>
            <person name="Jenkins J."/>
            <person name="Plott C."/>
            <person name="Lovell J."/>
            <person name="Lin Y.-M."/>
            <person name="Vaughn R."/>
            <person name="Liu B."/>
            <person name="Li W."/>
            <person name="Simpson S."/>
            <person name="Scheffler B."/>
            <person name="Saski C."/>
            <person name="Grover C."/>
            <person name="Hu G."/>
            <person name="Conover J."/>
            <person name="Carlson J."/>
            <person name="Shu S."/>
            <person name="Boston L."/>
            <person name="Williams M."/>
            <person name="Peterson D."/>
            <person name="Mcgee K."/>
            <person name="Jones D."/>
            <person name="Wendel J."/>
            <person name="Stelly D."/>
            <person name="Grimwood J."/>
            <person name="Schmutz J."/>
        </authorList>
    </citation>
    <scope>NUCLEOTIDE SEQUENCE [LARGE SCALE GENOMIC DNA]</scope>
    <source>
        <strain evidence="2">1808015.09</strain>
    </source>
</reference>
<accession>A0A5D2EXT4</accession>
<sequence>MAKNKLKFGKKQNTLSPFCLSNDRAPSPPTVPPPFSAEFSAKQCGNERVSPSLNDATPTTEEGSPATKPRAIPVSDAWKAGGWCPGGGARDGQGQRGEWRLNFGG</sequence>
<gene>
    <name evidence="2" type="ORF">ES288_A10G065300v1</name>
</gene>
<name>A0A5D2EXT4_GOSDA</name>
<evidence type="ECO:0000313" key="2">
    <source>
        <dbReference type="EMBL" id="TYG97782.1"/>
    </source>
</evidence>
<keyword evidence="3" id="KW-1185">Reference proteome</keyword>
<protein>
    <submittedName>
        <fullName evidence="2">Uncharacterized protein</fullName>
    </submittedName>
</protein>
<feature type="compositionally biased region" description="Pro residues" evidence="1">
    <location>
        <begin position="26"/>
        <end position="35"/>
    </location>
</feature>
<dbReference type="EMBL" id="CM017697">
    <property type="protein sequence ID" value="TYG97782.1"/>
    <property type="molecule type" value="Genomic_DNA"/>
</dbReference>
<dbReference type="Proteomes" id="UP000323506">
    <property type="component" value="Chromosome A10"/>
</dbReference>
<dbReference type="AlphaFoldDB" id="A0A5D2EXT4"/>
<evidence type="ECO:0000256" key="1">
    <source>
        <dbReference type="SAM" id="MobiDB-lite"/>
    </source>
</evidence>